<dbReference type="EMBL" id="WUTW01000001">
    <property type="protein sequence ID" value="MXQ63516.1"/>
    <property type="molecule type" value="Genomic_DNA"/>
</dbReference>
<gene>
    <name evidence="2" type="ORF">GQ466_05690</name>
</gene>
<organism evidence="2 3">
    <name type="scientific">Actinomadura rayongensis</name>
    <dbReference type="NCBI Taxonomy" id="1429076"/>
    <lineage>
        <taxon>Bacteria</taxon>
        <taxon>Bacillati</taxon>
        <taxon>Actinomycetota</taxon>
        <taxon>Actinomycetes</taxon>
        <taxon>Streptosporangiales</taxon>
        <taxon>Thermomonosporaceae</taxon>
        <taxon>Actinomadura</taxon>
    </lineage>
</organism>
<dbReference type="Proteomes" id="UP000431901">
    <property type="component" value="Unassembled WGS sequence"/>
</dbReference>
<evidence type="ECO:0000313" key="2">
    <source>
        <dbReference type="EMBL" id="MXQ63516.1"/>
    </source>
</evidence>
<dbReference type="Pfam" id="PF12680">
    <property type="entry name" value="SnoaL_2"/>
    <property type="match status" value="1"/>
</dbReference>
<name>A0A6I4W5L7_9ACTN</name>
<dbReference type="SUPFAM" id="SSF54427">
    <property type="entry name" value="NTF2-like"/>
    <property type="match status" value="1"/>
</dbReference>
<dbReference type="Gene3D" id="3.10.450.50">
    <property type="match status" value="1"/>
</dbReference>
<dbReference type="InterPro" id="IPR037401">
    <property type="entry name" value="SnoaL-like"/>
</dbReference>
<proteinExistence type="predicted"/>
<dbReference type="AlphaFoldDB" id="A0A6I4W5L7"/>
<keyword evidence="3" id="KW-1185">Reference proteome</keyword>
<accession>A0A6I4W5L7</accession>
<dbReference type="OrthoDB" id="5176305at2"/>
<sequence>MSKKIVELFIEASEKSDLETALGLFADGGVWIDPAGKVYQGDAIEPYLVQQIDLLHQFNAQGVTVNYSEAVEAVAGDEDWVYLAATVNQADGTEIRRFVDVFKLRDGKIVVKDVFSKE</sequence>
<protein>
    <recommendedName>
        <fullName evidence="1">SnoaL-like domain-containing protein</fullName>
    </recommendedName>
</protein>
<evidence type="ECO:0000313" key="3">
    <source>
        <dbReference type="Proteomes" id="UP000431901"/>
    </source>
</evidence>
<comment type="caution">
    <text evidence="2">The sequence shown here is derived from an EMBL/GenBank/DDBJ whole genome shotgun (WGS) entry which is preliminary data.</text>
</comment>
<evidence type="ECO:0000259" key="1">
    <source>
        <dbReference type="Pfam" id="PF12680"/>
    </source>
</evidence>
<reference evidence="2 3" key="1">
    <citation type="submission" date="2019-12" db="EMBL/GenBank/DDBJ databases">
        <title>Nocardia macrotermitis sp. nov. and Nocardia aurantia sp. nov., isolated from the gut of the fungus growing-termite Macrotermes natalensis.</title>
        <authorList>
            <person name="Christine B."/>
            <person name="Rene B."/>
        </authorList>
    </citation>
    <scope>NUCLEOTIDE SEQUENCE [LARGE SCALE GENOMIC DNA]</scope>
    <source>
        <strain evidence="2 3">DSM 102126</strain>
    </source>
</reference>
<dbReference type="RefSeq" id="WP_161101663.1">
    <property type="nucleotide sequence ID" value="NZ_JBHLYI010000012.1"/>
</dbReference>
<feature type="domain" description="SnoaL-like" evidence="1">
    <location>
        <begin position="6"/>
        <end position="110"/>
    </location>
</feature>
<dbReference type="InterPro" id="IPR032710">
    <property type="entry name" value="NTF2-like_dom_sf"/>
</dbReference>